<name>A0A1H3RXF3_9BACI</name>
<organism evidence="1 2">
    <name type="scientific">Evansella caseinilytica</name>
    <dbReference type="NCBI Taxonomy" id="1503961"/>
    <lineage>
        <taxon>Bacteria</taxon>
        <taxon>Bacillati</taxon>
        <taxon>Bacillota</taxon>
        <taxon>Bacilli</taxon>
        <taxon>Bacillales</taxon>
        <taxon>Bacillaceae</taxon>
        <taxon>Evansella</taxon>
    </lineage>
</organism>
<dbReference type="Proteomes" id="UP000198935">
    <property type="component" value="Unassembled WGS sequence"/>
</dbReference>
<evidence type="ECO:0000313" key="1">
    <source>
        <dbReference type="EMBL" id="SDZ30290.1"/>
    </source>
</evidence>
<dbReference type="AlphaFoldDB" id="A0A1H3RXF3"/>
<dbReference type="STRING" id="1503961.SAMN05421736_109109"/>
<accession>A0A1H3RXF3</accession>
<keyword evidence="2" id="KW-1185">Reference proteome</keyword>
<evidence type="ECO:0008006" key="3">
    <source>
        <dbReference type="Google" id="ProtNLM"/>
    </source>
</evidence>
<gene>
    <name evidence="1" type="ORF">SAMN05421736_109109</name>
</gene>
<evidence type="ECO:0000313" key="2">
    <source>
        <dbReference type="Proteomes" id="UP000198935"/>
    </source>
</evidence>
<sequence length="46" mass="5506">MSEQCFYCQDEIGENKRYALFIKENDALEVPLCPECYQEWLEGIKE</sequence>
<dbReference type="EMBL" id="FNPI01000009">
    <property type="protein sequence ID" value="SDZ30290.1"/>
    <property type="molecule type" value="Genomic_DNA"/>
</dbReference>
<reference evidence="2" key="1">
    <citation type="submission" date="2016-10" db="EMBL/GenBank/DDBJ databases">
        <authorList>
            <person name="Varghese N."/>
            <person name="Submissions S."/>
        </authorList>
    </citation>
    <scope>NUCLEOTIDE SEQUENCE [LARGE SCALE GENOMIC DNA]</scope>
    <source>
        <strain evidence="2">SP</strain>
    </source>
</reference>
<protein>
    <recommendedName>
        <fullName evidence="3">Small CPxCG-related zinc finger protein</fullName>
    </recommendedName>
</protein>
<proteinExistence type="predicted"/>